<dbReference type="RefSeq" id="WP_078706779.1">
    <property type="nucleotide sequence ID" value="NZ_FUXL01000002.1"/>
</dbReference>
<dbReference type="OrthoDB" id="5402098at2"/>
<organism evidence="2 3">
    <name type="scientific">Consotaella salsifontis</name>
    <dbReference type="NCBI Taxonomy" id="1365950"/>
    <lineage>
        <taxon>Bacteria</taxon>
        <taxon>Pseudomonadati</taxon>
        <taxon>Pseudomonadota</taxon>
        <taxon>Alphaproteobacteria</taxon>
        <taxon>Hyphomicrobiales</taxon>
        <taxon>Aurantimonadaceae</taxon>
        <taxon>Consotaella</taxon>
    </lineage>
</organism>
<keyword evidence="1" id="KW-0732">Signal</keyword>
<dbReference type="Proteomes" id="UP000190135">
    <property type="component" value="Unassembled WGS sequence"/>
</dbReference>
<dbReference type="PROSITE" id="PS51257">
    <property type="entry name" value="PROKAR_LIPOPROTEIN"/>
    <property type="match status" value="1"/>
</dbReference>
<protein>
    <submittedName>
        <fullName evidence="2">Surface antigen</fullName>
    </submittedName>
</protein>
<feature type="signal peptide" evidence="1">
    <location>
        <begin position="1"/>
        <end position="22"/>
    </location>
</feature>
<name>A0A1T4MCN8_9HYPH</name>
<proteinExistence type="predicted"/>
<dbReference type="AlphaFoldDB" id="A0A1T4MCN8"/>
<evidence type="ECO:0000313" key="2">
    <source>
        <dbReference type="EMBL" id="SJZ64627.1"/>
    </source>
</evidence>
<reference evidence="3" key="1">
    <citation type="submission" date="2017-02" db="EMBL/GenBank/DDBJ databases">
        <authorList>
            <person name="Varghese N."/>
            <person name="Submissions S."/>
        </authorList>
    </citation>
    <scope>NUCLEOTIDE SEQUENCE [LARGE SCALE GENOMIC DNA]</scope>
    <source>
        <strain evidence="3">USBA 369</strain>
    </source>
</reference>
<keyword evidence="3" id="KW-1185">Reference proteome</keyword>
<evidence type="ECO:0000256" key="1">
    <source>
        <dbReference type="SAM" id="SignalP"/>
    </source>
</evidence>
<dbReference type="STRING" id="1365950.SAMN05428963_10270"/>
<dbReference type="EMBL" id="FUXL01000002">
    <property type="protein sequence ID" value="SJZ64627.1"/>
    <property type="molecule type" value="Genomic_DNA"/>
</dbReference>
<accession>A0A1T4MCN8</accession>
<gene>
    <name evidence="2" type="ORF">SAMN05428963_10270</name>
</gene>
<evidence type="ECO:0000313" key="3">
    <source>
        <dbReference type="Proteomes" id="UP000190135"/>
    </source>
</evidence>
<feature type="chain" id="PRO_5010553393" evidence="1">
    <location>
        <begin position="23"/>
        <end position="131"/>
    </location>
</feature>
<sequence>MRRFFNAAAPALLALALGGCLTQGGVTSPFAEGAKDLGAGLVGQIKGVRLSGEARDNALLAEFQALQFAPAGEAVAWKAGSVQGQVVPTQLYRIGTQDCRGYKQTVVNRSGTFEQTGTACRTERGTWQVVV</sequence>